<comment type="caution">
    <text evidence="1">The sequence shown here is derived from an EMBL/GenBank/DDBJ whole genome shotgun (WGS) entry which is preliminary data.</text>
</comment>
<evidence type="ECO:0000313" key="2">
    <source>
        <dbReference type="Proteomes" id="UP001470230"/>
    </source>
</evidence>
<gene>
    <name evidence="1" type="ORF">M9Y10_034014</name>
</gene>
<keyword evidence="2" id="KW-1185">Reference proteome</keyword>
<accession>A0ABR2KDQ8</accession>
<reference evidence="1 2" key="1">
    <citation type="submission" date="2024-04" db="EMBL/GenBank/DDBJ databases">
        <title>Tritrichomonas musculus Genome.</title>
        <authorList>
            <person name="Alves-Ferreira E."/>
            <person name="Grigg M."/>
            <person name="Lorenzi H."/>
            <person name="Galac M."/>
        </authorList>
    </citation>
    <scope>NUCLEOTIDE SEQUENCE [LARGE SCALE GENOMIC DNA]</scope>
    <source>
        <strain evidence="1 2">EAF2021</strain>
    </source>
</reference>
<sequence>MKPNSNLQEHSTQSLDFRKDVKQKTLKKVARLLSDYYNLNNIPIEPNALKTQVINKVKEMDQSTNKIAKDDNDYKAIMTNQFRAYQEQLFNKQKEMNTDTNTLKMATTMLEYLPKLTKIPECMNSQTIDKKHLNDLIKFIQNIPHNSSGIQITNSDLADQIKLYYTKLFTPFKSQIEYQEKQTNMENTPLIPRPMPQPRPIQMIQKMPKPIPQPKPLQIPQPKYIQIFQKMPQPIPQSKHQHISQPIDNHFMLPTLFQSNTIPIKHNGLVIAEIPNNSCFTVVMTKDSKRYYNSLDSNIINTNYSNSLVISLYSKMVSPQETKFKIKWVNYNSKGQEQSSSSFKNSDINASFNLFKDTINSVIKTIQPGMQEITEKSPLKFFNIKLCISAEDLYEGLL</sequence>
<evidence type="ECO:0000313" key="1">
    <source>
        <dbReference type="EMBL" id="KAK8889268.1"/>
    </source>
</evidence>
<name>A0ABR2KDQ8_9EUKA</name>
<organism evidence="1 2">
    <name type="scientific">Tritrichomonas musculus</name>
    <dbReference type="NCBI Taxonomy" id="1915356"/>
    <lineage>
        <taxon>Eukaryota</taxon>
        <taxon>Metamonada</taxon>
        <taxon>Parabasalia</taxon>
        <taxon>Tritrichomonadida</taxon>
        <taxon>Tritrichomonadidae</taxon>
        <taxon>Tritrichomonas</taxon>
    </lineage>
</organism>
<dbReference type="Proteomes" id="UP001470230">
    <property type="component" value="Unassembled WGS sequence"/>
</dbReference>
<proteinExistence type="predicted"/>
<dbReference type="EMBL" id="JAPFFF010000005">
    <property type="protein sequence ID" value="KAK8889268.1"/>
    <property type="molecule type" value="Genomic_DNA"/>
</dbReference>
<protein>
    <submittedName>
        <fullName evidence="1">Uncharacterized protein</fullName>
    </submittedName>
</protein>